<protein>
    <submittedName>
        <fullName evidence="1">Uncharacterized protein</fullName>
    </submittedName>
</protein>
<evidence type="ECO:0000313" key="1">
    <source>
        <dbReference type="EMBL" id="VEL09718.1"/>
    </source>
</evidence>
<keyword evidence="2" id="KW-1185">Reference proteome</keyword>
<name>A0A448WEE8_9PLAT</name>
<reference evidence="1" key="1">
    <citation type="submission" date="2018-11" db="EMBL/GenBank/DDBJ databases">
        <authorList>
            <consortium name="Pathogen Informatics"/>
        </authorList>
    </citation>
    <scope>NUCLEOTIDE SEQUENCE</scope>
</reference>
<dbReference type="Proteomes" id="UP000784294">
    <property type="component" value="Unassembled WGS sequence"/>
</dbReference>
<dbReference type="EMBL" id="CAAALY010007069">
    <property type="protein sequence ID" value="VEL09718.1"/>
    <property type="molecule type" value="Genomic_DNA"/>
</dbReference>
<proteinExistence type="predicted"/>
<accession>A0A448WEE8</accession>
<organism evidence="1 2">
    <name type="scientific">Protopolystoma xenopodis</name>
    <dbReference type="NCBI Taxonomy" id="117903"/>
    <lineage>
        <taxon>Eukaryota</taxon>
        <taxon>Metazoa</taxon>
        <taxon>Spiralia</taxon>
        <taxon>Lophotrochozoa</taxon>
        <taxon>Platyhelminthes</taxon>
        <taxon>Monogenea</taxon>
        <taxon>Polyopisthocotylea</taxon>
        <taxon>Polystomatidea</taxon>
        <taxon>Polystomatidae</taxon>
        <taxon>Protopolystoma</taxon>
    </lineage>
</organism>
<evidence type="ECO:0000313" key="2">
    <source>
        <dbReference type="Proteomes" id="UP000784294"/>
    </source>
</evidence>
<dbReference type="AlphaFoldDB" id="A0A448WEE8"/>
<feature type="non-terminal residue" evidence="1">
    <location>
        <position position="1"/>
    </location>
</feature>
<comment type="caution">
    <text evidence="1">The sequence shown here is derived from an EMBL/GenBank/DDBJ whole genome shotgun (WGS) entry which is preliminary data.</text>
</comment>
<sequence length="213" mass="23733">MTSLKNDSRITKEVGQRNMTHYRDPAATRLLTHVVDVILAFTLLFSTEDNPMSTSTSILSQSNSATLPILVYASSRLYLSFLIDDRWTYKPPANSLLDLRYSDFEASASSSTAANFNNIHSEPHGCLPELAVTPDAPSPDFLSAGQGNLRLTRELCHLWCYLVQSSLLVFTAHQAAFMFNAYRRLVQYISLPGQATSPCPLGQTDLWRVVLSR</sequence>
<gene>
    <name evidence="1" type="ORF">PXEA_LOCUS3158</name>
</gene>